<evidence type="ECO:0000256" key="5">
    <source>
        <dbReference type="ARBA" id="ARBA00023316"/>
    </source>
</evidence>
<dbReference type="InterPro" id="IPR036505">
    <property type="entry name" value="Amidase/PGRP_sf"/>
</dbReference>
<evidence type="ECO:0000256" key="4">
    <source>
        <dbReference type="ARBA" id="ARBA00022801"/>
    </source>
</evidence>
<dbReference type="CDD" id="cd06583">
    <property type="entry name" value="PGRP"/>
    <property type="match status" value="1"/>
</dbReference>
<evidence type="ECO:0000256" key="2">
    <source>
        <dbReference type="ARBA" id="ARBA00007553"/>
    </source>
</evidence>
<dbReference type="Gene3D" id="1.10.101.10">
    <property type="entry name" value="PGBD-like superfamily/PGBD"/>
    <property type="match status" value="1"/>
</dbReference>
<keyword evidence="5" id="KW-0961">Cell wall biogenesis/degradation</keyword>
<dbReference type="InterPro" id="IPR002477">
    <property type="entry name" value="Peptidoglycan-bd-like"/>
</dbReference>
<dbReference type="InterPro" id="IPR036365">
    <property type="entry name" value="PGBD-like_sf"/>
</dbReference>
<proteinExistence type="inferred from homology"/>
<dbReference type="InterPro" id="IPR002502">
    <property type="entry name" value="Amidase_domain"/>
</dbReference>
<dbReference type="InterPro" id="IPR051206">
    <property type="entry name" value="NAMLAA_amidase_2"/>
</dbReference>
<comment type="catalytic activity">
    <reaction evidence="1">
        <text>Hydrolyzes the link between N-acetylmuramoyl residues and L-amino acid residues in certain cell-wall glycopeptides.</text>
        <dbReference type="EC" id="3.5.1.28"/>
    </reaction>
</comment>
<evidence type="ECO:0000256" key="1">
    <source>
        <dbReference type="ARBA" id="ARBA00001561"/>
    </source>
</evidence>
<name>A0ABZ0HSK1_9HYPH</name>
<reference evidence="8 9" key="1">
    <citation type="submission" date="2023-10" db="EMBL/GenBank/DDBJ databases">
        <title>Novel methanotroph of the genus Methylocapsa from a subarctic wetland.</title>
        <authorList>
            <person name="Belova S.E."/>
            <person name="Oshkin I.Y."/>
            <person name="Miroshnikov K."/>
            <person name="Dedysh S.N."/>
        </authorList>
    </citation>
    <scope>NUCLEOTIDE SEQUENCE [LARGE SCALE GENOMIC DNA]</scope>
    <source>
        <strain evidence="8 9">RX1</strain>
    </source>
</reference>
<dbReference type="EMBL" id="CP136862">
    <property type="protein sequence ID" value="WOJ89890.1"/>
    <property type="molecule type" value="Genomic_DNA"/>
</dbReference>
<keyword evidence="9" id="KW-1185">Reference proteome</keyword>
<evidence type="ECO:0000259" key="7">
    <source>
        <dbReference type="SMART" id="SM00644"/>
    </source>
</evidence>
<dbReference type="PANTHER" id="PTHR30417">
    <property type="entry name" value="N-ACETYLMURAMOYL-L-ALANINE AMIDASE AMID"/>
    <property type="match status" value="1"/>
</dbReference>
<evidence type="ECO:0000256" key="3">
    <source>
        <dbReference type="ARBA" id="ARBA00011901"/>
    </source>
</evidence>
<accession>A0ABZ0HSK1</accession>
<dbReference type="SMART" id="SM00644">
    <property type="entry name" value="Ami_2"/>
    <property type="match status" value="1"/>
</dbReference>
<dbReference type="Proteomes" id="UP001626536">
    <property type="component" value="Chromosome"/>
</dbReference>
<protein>
    <recommendedName>
        <fullName evidence="3">N-acetylmuramoyl-L-alanine amidase</fullName>
        <ecNumber evidence="3">3.5.1.28</ecNumber>
    </recommendedName>
</protein>
<dbReference type="InterPro" id="IPR036366">
    <property type="entry name" value="PGBDSf"/>
</dbReference>
<dbReference type="Pfam" id="PF01510">
    <property type="entry name" value="Amidase_2"/>
    <property type="match status" value="1"/>
</dbReference>
<dbReference type="RefSeq" id="WP_407339336.1">
    <property type="nucleotide sequence ID" value="NZ_CP136862.1"/>
</dbReference>
<keyword evidence="4 8" id="KW-0378">Hydrolase</keyword>
<dbReference type="GO" id="GO:0008745">
    <property type="term" value="F:N-acetylmuramoyl-L-alanine amidase activity"/>
    <property type="evidence" value="ECO:0007669"/>
    <property type="project" value="UniProtKB-EC"/>
</dbReference>
<sequence length="248" mass="26876">MKPDTSIAATIEPSPNHGERSGRAPDAIILHYTGIATGEAALRRLCDSAAQVSAHYLVFEDGSLFQLVPEARRAWHAGIGYWAGERDMNTVSIGIEIANAGHLAGAPPYPSKQIEAVIALCQDIISRHAIRPQRVLGHSDLAPDRKIDPGEYFPWERLAKAGVGHYVAPCPIEDGPRIDRGAHGREVESLQSMLAIYGYGLNITGLYGSKTQAVVTAFQRHFRPELVDGIADVSTIETLRKVIAAQPK</sequence>
<comment type="similarity">
    <text evidence="2">Belongs to the N-acetylmuramoyl-L-alanine amidase 2 family.</text>
</comment>
<feature type="domain" description="N-acetylmuramoyl-L-alanine amidase" evidence="7">
    <location>
        <begin position="13"/>
        <end position="150"/>
    </location>
</feature>
<organism evidence="8 9">
    <name type="scientific">Methylocapsa polymorpha</name>
    <dbReference type="NCBI Taxonomy" id="3080828"/>
    <lineage>
        <taxon>Bacteria</taxon>
        <taxon>Pseudomonadati</taxon>
        <taxon>Pseudomonadota</taxon>
        <taxon>Alphaproteobacteria</taxon>
        <taxon>Hyphomicrobiales</taxon>
        <taxon>Beijerinckiaceae</taxon>
        <taxon>Methylocapsa</taxon>
    </lineage>
</organism>
<feature type="region of interest" description="Disordered" evidence="6">
    <location>
        <begin position="1"/>
        <end position="23"/>
    </location>
</feature>
<dbReference type="Pfam" id="PF01471">
    <property type="entry name" value="PG_binding_1"/>
    <property type="match status" value="1"/>
</dbReference>
<gene>
    <name evidence="8" type="ORF">RZS28_00820</name>
</gene>
<evidence type="ECO:0000313" key="9">
    <source>
        <dbReference type="Proteomes" id="UP001626536"/>
    </source>
</evidence>
<dbReference type="Gene3D" id="3.40.80.10">
    <property type="entry name" value="Peptidoglycan recognition protein-like"/>
    <property type="match status" value="1"/>
</dbReference>
<dbReference type="EC" id="3.5.1.28" evidence="3"/>
<dbReference type="PANTHER" id="PTHR30417:SF1">
    <property type="entry name" value="N-ACETYLMURAMOYL-L-ALANINE AMIDASE AMID"/>
    <property type="match status" value="1"/>
</dbReference>
<dbReference type="SUPFAM" id="SSF55846">
    <property type="entry name" value="N-acetylmuramoyl-L-alanine amidase-like"/>
    <property type="match status" value="1"/>
</dbReference>
<dbReference type="SUPFAM" id="SSF47090">
    <property type="entry name" value="PGBD-like"/>
    <property type="match status" value="1"/>
</dbReference>
<evidence type="ECO:0000313" key="8">
    <source>
        <dbReference type="EMBL" id="WOJ89890.1"/>
    </source>
</evidence>
<evidence type="ECO:0000256" key="6">
    <source>
        <dbReference type="SAM" id="MobiDB-lite"/>
    </source>
</evidence>